<reference evidence="2 3" key="1">
    <citation type="submission" date="2019-07" db="EMBL/GenBank/DDBJ databases">
        <title>Genomic Encyclopedia of Archaeal and Bacterial Type Strains, Phase II (KMG-II): from individual species to whole genera.</title>
        <authorList>
            <person name="Goeker M."/>
        </authorList>
    </citation>
    <scope>NUCLEOTIDE SEQUENCE [LARGE SCALE GENOMIC DNA]</scope>
    <source>
        <strain evidence="2 3">DSM 46842</strain>
    </source>
</reference>
<evidence type="ECO:0000259" key="1">
    <source>
        <dbReference type="Pfam" id="PF13472"/>
    </source>
</evidence>
<dbReference type="InterPro" id="IPR013830">
    <property type="entry name" value="SGNH_hydro"/>
</dbReference>
<organism evidence="2 3">
    <name type="scientific">Blastococcus xanthinilyticus</name>
    <dbReference type="NCBI Taxonomy" id="1564164"/>
    <lineage>
        <taxon>Bacteria</taxon>
        <taxon>Bacillati</taxon>
        <taxon>Actinomycetota</taxon>
        <taxon>Actinomycetes</taxon>
        <taxon>Geodermatophilales</taxon>
        <taxon>Geodermatophilaceae</taxon>
        <taxon>Blastococcus</taxon>
    </lineage>
</organism>
<dbReference type="Proteomes" id="UP000322499">
    <property type="component" value="Unassembled WGS sequence"/>
</dbReference>
<accession>A0A5S5CXC0</accession>
<sequence length="231" mass="23565">MTRGRIVLLVGGLLVAALVASLAFPHGPTRRLLSAVAHYECVLSPADAGAAGGAVALGDSITAGDHFEALDIGADTSWFDVLACRDDSPVTYLGNHGVPGEESGEILARVDAALAREPGRVFVLAGTNDVREGRTSGSLDDLTAIATAIRAAGAEPLFATLPPSDAFPAETAAFNEELLAWAGREEVELLDFWTPLADEDGTFAEGMSTDGTHPSAEGAAVLADVAAAALG</sequence>
<dbReference type="PANTHER" id="PTHR30383">
    <property type="entry name" value="THIOESTERASE 1/PROTEASE 1/LYSOPHOSPHOLIPASE L1"/>
    <property type="match status" value="1"/>
</dbReference>
<protein>
    <submittedName>
        <fullName evidence="2">Lysophospholipase L1-like esterase</fullName>
    </submittedName>
</protein>
<dbReference type="SUPFAM" id="SSF52266">
    <property type="entry name" value="SGNH hydrolase"/>
    <property type="match status" value="1"/>
</dbReference>
<dbReference type="EMBL" id="VNHW01000007">
    <property type="protein sequence ID" value="TYP87172.1"/>
    <property type="molecule type" value="Genomic_DNA"/>
</dbReference>
<dbReference type="InterPro" id="IPR036514">
    <property type="entry name" value="SGNH_hydro_sf"/>
</dbReference>
<dbReference type="Gene3D" id="3.40.50.1110">
    <property type="entry name" value="SGNH hydrolase"/>
    <property type="match status" value="1"/>
</dbReference>
<evidence type="ECO:0000313" key="3">
    <source>
        <dbReference type="Proteomes" id="UP000322499"/>
    </source>
</evidence>
<name>A0A5S5CXC0_9ACTN</name>
<dbReference type="AlphaFoldDB" id="A0A5S5CXC0"/>
<evidence type="ECO:0000313" key="2">
    <source>
        <dbReference type="EMBL" id="TYP87172.1"/>
    </source>
</evidence>
<feature type="domain" description="SGNH hydrolase-type esterase" evidence="1">
    <location>
        <begin position="56"/>
        <end position="220"/>
    </location>
</feature>
<dbReference type="Pfam" id="PF13472">
    <property type="entry name" value="Lipase_GDSL_2"/>
    <property type="match status" value="1"/>
</dbReference>
<comment type="caution">
    <text evidence="2">The sequence shown here is derived from an EMBL/GenBank/DDBJ whole genome shotgun (WGS) entry which is preliminary data.</text>
</comment>
<proteinExistence type="predicted"/>
<dbReference type="GO" id="GO:0004622">
    <property type="term" value="F:phosphatidylcholine lysophospholipase activity"/>
    <property type="evidence" value="ECO:0007669"/>
    <property type="project" value="TreeGrafter"/>
</dbReference>
<gene>
    <name evidence="2" type="ORF">BD833_107112</name>
</gene>
<dbReference type="InterPro" id="IPR051532">
    <property type="entry name" value="Ester_Hydrolysis_Enzymes"/>
</dbReference>
<keyword evidence="3" id="KW-1185">Reference proteome</keyword>
<dbReference type="PANTHER" id="PTHR30383:SF5">
    <property type="entry name" value="SGNH HYDROLASE-TYPE ESTERASE DOMAIN-CONTAINING PROTEIN"/>
    <property type="match status" value="1"/>
</dbReference>
<dbReference type="RefSeq" id="WP_166533442.1">
    <property type="nucleotide sequence ID" value="NZ_VNHW01000007.1"/>
</dbReference>